<proteinExistence type="predicted"/>
<reference evidence="1" key="1">
    <citation type="submission" date="2022-12" db="EMBL/GenBank/DDBJ databases">
        <authorList>
            <person name="Petersen C."/>
        </authorList>
    </citation>
    <scope>NUCLEOTIDE SEQUENCE</scope>
    <source>
        <strain evidence="1">IBT 29677</strain>
    </source>
</reference>
<dbReference type="AlphaFoldDB" id="A0A9W9W808"/>
<sequence>MNVIASRINYIARYSDSDDPTKELERVQLESSIPDGQEDNVIRHTSEWSRGKFRAYYNKRSVLTVEAVEVQKSKRRANQLVQEIQRLIDQRTQSGK</sequence>
<dbReference type="RefSeq" id="XP_056492145.1">
    <property type="nucleotide sequence ID" value="XM_056626350.1"/>
</dbReference>
<evidence type="ECO:0000313" key="2">
    <source>
        <dbReference type="Proteomes" id="UP001147747"/>
    </source>
</evidence>
<keyword evidence="2" id="KW-1185">Reference proteome</keyword>
<evidence type="ECO:0000313" key="1">
    <source>
        <dbReference type="EMBL" id="KAJ5407830.1"/>
    </source>
</evidence>
<dbReference type="Proteomes" id="UP001147747">
    <property type="component" value="Unassembled WGS sequence"/>
</dbReference>
<reference evidence="1" key="2">
    <citation type="journal article" date="2023" name="IMA Fungus">
        <title>Comparative genomic study of the Penicillium genus elucidates a diverse pangenome and 15 lateral gene transfer events.</title>
        <authorList>
            <person name="Petersen C."/>
            <person name="Sorensen T."/>
            <person name="Nielsen M.R."/>
            <person name="Sondergaard T.E."/>
            <person name="Sorensen J.L."/>
            <person name="Fitzpatrick D.A."/>
            <person name="Frisvad J.C."/>
            <person name="Nielsen K.L."/>
        </authorList>
    </citation>
    <scope>NUCLEOTIDE SEQUENCE</scope>
    <source>
        <strain evidence="1">IBT 29677</strain>
    </source>
</reference>
<dbReference type="GeneID" id="81365330"/>
<comment type="caution">
    <text evidence="1">The sequence shown here is derived from an EMBL/GenBank/DDBJ whole genome shotgun (WGS) entry which is preliminary data.</text>
</comment>
<protein>
    <submittedName>
        <fullName evidence="1">Uncharacterized protein</fullName>
    </submittedName>
</protein>
<organism evidence="1 2">
    <name type="scientific">Penicillium cosmopolitanum</name>
    <dbReference type="NCBI Taxonomy" id="1131564"/>
    <lineage>
        <taxon>Eukaryota</taxon>
        <taxon>Fungi</taxon>
        <taxon>Dikarya</taxon>
        <taxon>Ascomycota</taxon>
        <taxon>Pezizomycotina</taxon>
        <taxon>Eurotiomycetes</taxon>
        <taxon>Eurotiomycetidae</taxon>
        <taxon>Eurotiales</taxon>
        <taxon>Aspergillaceae</taxon>
        <taxon>Penicillium</taxon>
    </lineage>
</organism>
<dbReference type="OrthoDB" id="10285191at2759"/>
<accession>A0A9W9W808</accession>
<dbReference type="EMBL" id="JAPZBU010000004">
    <property type="protein sequence ID" value="KAJ5407830.1"/>
    <property type="molecule type" value="Genomic_DNA"/>
</dbReference>
<name>A0A9W9W808_9EURO</name>
<gene>
    <name evidence="1" type="ORF">N7509_001713</name>
</gene>